<proteinExistence type="predicted"/>
<feature type="region of interest" description="Disordered" evidence="1">
    <location>
        <begin position="67"/>
        <end position="88"/>
    </location>
</feature>
<evidence type="ECO:0000256" key="2">
    <source>
        <dbReference type="SAM" id="Phobius"/>
    </source>
</evidence>
<keyword evidence="2" id="KW-0812">Transmembrane</keyword>
<keyword evidence="2" id="KW-1133">Transmembrane helix</keyword>
<feature type="transmembrane region" description="Helical" evidence="2">
    <location>
        <begin position="6"/>
        <end position="26"/>
    </location>
</feature>
<dbReference type="EMBL" id="CP061038">
    <property type="protein sequence ID" value="QNQ08000.1"/>
    <property type="molecule type" value="Genomic_DNA"/>
</dbReference>
<dbReference type="RefSeq" id="WP_187760331.1">
    <property type="nucleotide sequence ID" value="NZ_CP061038.1"/>
</dbReference>
<gene>
    <name evidence="3" type="ORF">H3Z74_14550</name>
</gene>
<dbReference type="KEGG" id="spap:H3Z74_14550"/>
<reference evidence="3 4" key="1">
    <citation type="submission" date="2020-09" db="EMBL/GenBank/DDBJ databases">
        <title>Sphingomonas sp., a new species isolated from pork steak.</title>
        <authorList>
            <person name="Heidler von Heilborn D."/>
        </authorList>
    </citation>
    <scope>NUCLEOTIDE SEQUENCE [LARGE SCALE GENOMIC DNA]</scope>
    <source>
        <strain evidence="4">S8-3T</strain>
    </source>
</reference>
<protein>
    <submittedName>
        <fullName evidence="3">Uncharacterized protein</fullName>
    </submittedName>
</protein>
<keyword evidence="4" id="KW-1185">Reference proteome</keyword>
<name>A0A7H0LE97_9SPHN</name>
<dbReference type="Proteomes" id="UP000516148">
    <property type="component" value="Chromosome"/>
</dbReference>
<accession>A0A7H0LE97</accession>
<organism evidence="3 4">
    <name type="scientific">Sphingomonas alpina</name>
    <dbReference type="NCBI Taxonomy" id="653931"/>
    <lineage>
        <taxon>Bacteria</taxon>
        <taxon>Pseudomonadati</taxon>
        <taxon>Pseudomonadota</taxon>
        <taxon>Alphaproteobacteria</taxon>
        <taxon>Sphingomonadales</taxon>
        <taxon>Sphingomonadaceae</taxon>
        <taxon>Sphingomonas</taxon>
    </lineage>
</organism>
<dbReference type="AlphaFoldDB" id="A0A7H0LE97"/>
<evidence type="ECO:0000256" key="1">
    <source>
        <dbReference type="SAM" id="MobiDB-lite"/>
    </source>
</evidence>
<keyword evidence="2" id="KW-0472">Membrane</keyword>
<sequence length="223" mass="24281">MLFTTFGQFVALLVLFFGGLMLGLGLHPGGRKWRKRLYAESEAYSAYRRKAETQIREGTARITELERENDALKGVSAPSKAVAEPTTETRIVEPADAKDDPAAGEPVPRFAYAPALGLALPVAASAAVSAFPSPTPAPEPEPVVEADDLSRLRGVDEPLRARLADLGVKRFADIEDLSAEDEMALERRLDLPAGRIASEQWRDQATLLRTGKTKVHRTRFGTA</sequence>
<evidence type="ECO:0000313" key="4">
    <source>
        <dbReference type="Proteomes" id="UP000516148"/>
    </source>
</evidence>
<evidence type="ECO:0000313" key="3">
    <source>
        <dbReference type="EMBL" id="QNQ08000.1"/>
    </source>
</evidence>